<dbReference type="AlphaFoldDB" id="K1YDL1"/>
<dbReference type="InterPro" id="IPR029751">
    <property type="entry name" value="Ribosomal_L25_dom"/>
</dbReference>
<feature type="domain" description="Large ribosomal subunit protein bL25 L25" evidence="6">
    <location>
        <begin position="6"/>
        <end position="90"/>
    </location>
</feature>
<dbReference type="InterPro" id="IPR037121">
    <property type="entry name" value="Ribosomal_bL25_C"/>
</dbReference>
<dbReference type="InterPro" id="IPR020056">
    <property type="entry name" value="Rbsml_bL25/Gln-tRNA_synth_N"/>
</dbReference>
<dbReference type="HAMAP" id="MF_01334">
    <property type="entry name" value="Ribosomal_bL25_CTC"/>
    <property type="match status" value="1"/>
</dbReference>
<protein>
    <recommendedName>
        <fullName evidence="5">Large ribosomal subunit protein bL25</fullName>
    </recommendedName>
    <alternativeName>
        <fullName evidence="5">General stress protein CTC</fullName>
    </alternativeName>
</protein>
<feature type="domain" description="Large ribosomal subunit protein bL25 beta" evidence="7">
    <location>
        <begin position="98"/>
        <end position="182"/>
    </location>
</feature>
<proteinExistence type="inferred from homology"/>
<sequence>MEKLTLAAVSRDTETKLSTIRGDKKVPAVVYGHNVASQSITVGASELLKIFRKSGKTHIVELTLDGKKQDVLIHETQRAPVSGDFLHVDFFAVSATEKIHVQIPLHLIGTSPAQVLGGLIEQNMHTVEVKCLPKNLVDVFEVDLSKLENLGDIIHVQDLNIDTKKFDILSDLEGAIVSVRLPKGTQDEEVVAEVAAAEVPSVQDEKKAEKEAKAE</sequence>
<evidence type="ECO:0000256" key="4">
    <source>
        <dbReference type="ARBA" id="ARBA00023274"/>
    </source>
</evidence>
<dbReference type="Gene3D" id="2.40.240.10">
    <property type="entry name" value="Ribosomal Protein L25, Chain P"/>
    <property type="match status" value="1"/>
</dbReference>
<comment type="similarity">
    <text evidence="5">Belongs to the bacterial ribosomal protein bL25 family. CTC subfamily.</text>
</comment>
<dbReference type="Pfam" id="PF14693">
    <property type="entry name" value="Ribosomal_TL5_C"/>
    <property type="match status" value="1"/>
</dbReference>
<dbReference type="PANTHER" id="PTHR33284">
    <property type="entry name" value="RIBOSOMAL PROTEIN L25/GLN-TRNA SYNTHETASE, ANTI-CODON-BINDING DOMAIN-CONTAINING PROTEIN"/>
    <property type="match status" value="1"/>
</dbReference>
<organism evidence="8">
    <name type="scientific">uncultured bacterium</name>
    <name type="common">gcode 4</name>
    <dbReference type="NCBI Taxonomy" id="1234023"/>
    <lineage>
        <taxon>Bacteria</taxon>
        <taxon>environmental samples</taxon>
    </lineage>
</organism>
<dbReference type="GO" id="GO:0022625">
    <property type="term" value="C:cytosolic large ribosomal subunit"/>
    <property type="evidence" value="ECO:0007669"/>
    <property type="project" value="TreeGrafter"/>
</dbReference>
<dbReference type="Pfam" id="PF01386">
    <property type="entry name" value="Ribosomal_L25p"/>
    <property type="match status" value="1"/>
</dbReference>
<dbReference type="InterPro" id="IPR020930">
    <property type="entry name" value="Ribosomal_uL5_bac-type"/>
</dbReference>
<keyword evidence="4 5" id="KW-0687">Ribonucleoprotein</keyword>
<evidence type="ECO:0000259" key="6">
    <source>
        <dbReference type="Pfam" id="PF01386"/>
    </source>
</evidence>
<dbReference type="GO" id="GO:0006412">
    <property type="term" value="P:translation"/>
    <property type="evidence" value="ECO:0007669"/>
    <property type="project" value="UniProtKB-UniRule"/>
</dbReference>
<name>K1YDL1_9BACT</name>
<comment type="caution">
    <text evidence="8">The sequence shown here is derived from an EMBL/GenBank/DDBJ whole genome shotgun (WGS) entry which is preliminary data.</text>
</comment>
<dbReference type="InterPro" id="IPR001021">
    <property type="entry name" value="Ribosomal_bL25_long"/>
</dbReference>
<accession>K1YDL1</accession>
<dbReference type="InterPro" id="IPR011035">
    <property type="entry name" value="Ribosomal_bL25/Gln-tRNA_synth"/>
</dbReference>
<keyword evidence="3 5" id="KW-0689">Ribosomal protein</keyword>
<keyword evidence="1 5" id="KW-0699">rRNA-binding</keyword>
<evidence type="ECO:0000313" key="8">
    <source>
        <dbReference type="EMBL" id="EKD30338.1"/>
    </source>
</evidence>
<evidence type="ECO:0000256" key="3">
    <source>
        <dbReference type="ARBA" id="ARBA00022980"/>
    </source>
</evidence>
<dbReference type="GO" id="GO:0008097">
    <property type="term" value="F:5S rRNA binding"/>
    <property type="evidence" value="ECO:0007669"/>
    <property type="project" value="InterPro"/>
</dbReference>
<dbReference type="EMBL" id="AMFJ01034086">
    <property type="protein sequence ID" value="EKD30338.1"/>
    <property type="molecule type" value="Genomic_DNA"/>
</dbReference>
<comment type="function">
    <text evidence="5">This is one of the proteins that binds to the 5S RNA in the ribosome where it forms part of the central protuberance.</text>
</comment>
<dbReference type="NCBIfam" id="TIGR00731">
    <property type="entry name" value="bL25_bact_ctc"/>
    <property type="match status" value="1"/>
</dbReference>
<gene>
    <name evidence="5" type="primary">rplY</name>
    <name evidence="5" type="synonym">ctc</name>
    <name evidence="8" type="ORF">ACD_78C00086G0006</name>
</gene>
<dbReference type="PANTHER" id="PTHR33284:SF1">
    <property type="entry name" value="RIBOSOMAL PROTEIN L25_GLN-TRNA SYNTHETASE, ANTI-CODON-BINDING DOMAIN-CONTAINING PROTEIN"/>
    <property type="match status" value="1"/>
</dbReference>
<dbReference type="SUPFAM" id="SSF50715">
    <property type="entry name" value="Ribosomal protein L25-like"/>
    <property type="match status" value="1"/>
</dbReference>
<evidence type="ECO:0000256" key="1">
    <source>
        <dbReference type="ARBA" id="ARBA00022730"/>
    </source>
</evidence>
<comment type="subunit">
    <text evidence="5">Part of the 50S ribosomal subunit; part of the 5S rRNA/L5/L18/L25 subcomplex. Contacts the 5S rRNA. Binds to the 5S rRNA independently of L5 and L18.</text>
</comment>
<dbReference type="GO" id="GO:0003735">
    <property type="term" value="F:structural constituent of ribosome"/>
    <property type="evidence" value="ECO:0007669"/>
    <property type="project" value="InterPro"/>
</dbReference>
<dbReference type="InterPro" id="IPR020057">
    <property type="entry name" value="Ribosomal_bL25_b-dom"/>
</dbReference>
<reference evidence="8" key="1">
    <citation type="journal article" date="2012" name="Science">
        <title>Fermentation, hydrogen, and sulfur metabolism in multiple uncultivated bacterial phyla.</title>
        <authorList>
            <person name="Wrighton K.C."/>
            <person name="Thomas B.C."/>
            <person name="Sharon I."/>
            <person name="Miller C.S."/>
            <person name="Castelle C.J."/>
            <person name="VerBerkmoes N.C."/>
            <person name="Wilkins M.J."/>
            <person name="Hettich R.L."/>
            <person name="Lipton M.S."/>
            <person name="Williams K.H."/>
            <person name="Long P.E."/>
            <person name="Banfield J.F."/>
        </authorList>
    </citation>
    <scope>NUCLEOTIDE SEQUENCE [LARGE SCALE GENOMIC DNA]</scope>
</reference>
<dbReference type="Gene3D" id="2.170.120.20">
    <property type="entry name" value="Ribosomal protein L25, beta domain"/>
    <property type="match status" value="1"/>
</dbReference>
<evidence type="ECO:0000256" key="2">
    <source>
        <dbReference type="ARBA" id="ARBA00022884"/>
    </source>
</evidence>
<evidence type="ECO:0000259" key="7">
    <source>
        <dbReference type="Pfam" id="PF14693"/>
    </source>
</evidence>
<evidence type="ECO:0000256" key="5">
    <source>
        <dbReference type="HAMAP-Rule" id="MF_01334"/>
    </source>
</evidence>
<dbReference type="CDD" id="cd00495">
    <property type="entry name" value="Ribosomal_L25_TL5_CTC"/>
    <property type="match status" value="1"/>
</dbReference>
<keyword evidence="2 5" id="KW-0694">RNA-binding</keyword>